<organism evidence="2 3">
    <name type="scientific">Alloyangia pacifica</name>
    <dbReference type="NCBI Taxonomy" id="311180"/>
    <lineage>
        <taxon>Bacteria</taxon>
        <taxon>Pseudomonadati</taxon>
        <taxon>Pseudomonadota</taxon>
        <taxon>Alphaproteobacteria</taxon>
        <taxon>Rhodobacterales</taxon>
        <taxon>Roseobacteraceae</taxon>
        <taxon>Alloyangia</taxon>
    </lineage>
</organism>
<keyword evidence="1" id="KW-0732">Signal</keyword>
<proteinExistence type="predicted"/>
<dbReference type="Proteomes" id="UP000199392">
    <property type="component" value="Unassembled WGS sequence"/>
</dbReference>
<evidence type="ECO:0000313" key="2">
    <source>
        <dbReference type="EMBL" id="SFS72443.1"/>
    </source>
</evidence>
<accession>A0A1I6S6B1</accession>
<evidence type="ECO:0000313" key="3">
    <source>
        <dbReference type="Proteomes" id="UP000199392"/>
    </source>
</evidence>
<dbReference type="Gene3D" id="2.30.30.40">
    <property type="entry name" value="SH3 Domains"/>
    <property type="match status" value="1"/>
</dbReference>
<feature type="signal peptide" evidence="1">
    <location>
        <begin position="1"/>
        <end position="18"/>
    </location>
</feature>
<evidence type="ECO:0000256" key="1">
    <source>
        <dbReference type="SAM" id="SignalP"/>
    </source>
</evidence>
<dbReference type="AlphaFoldDB" id="A0A1I6S6B1"/>
<sequence>MRLTFAITALLSASAATAQHLPAFHAVSGVAADDVLNIRAAPEAGADLLGTLAPDASGVEVSALNAAGTWGRIVTGEGVGWVSMAFLVPEAKGSLPQVEGLRCFGTEPFWSYEVRQGELATWNTPDSPEETLQAGPFETAGGRLWPYSAVAGADHLQAVLVASPEAQCSDGMSDRLYGLSATLVLTGRISGTLSGCCELMR</sequence>
<name>A0A1I6S6B1_9RHOB</name>
<protein>
    <recommendedName>
        <fullName evidence="4">Peptide-binding protein</fullName>
    </recommendedName>
</protein>
<reference evidence="3" key="1">
    <citation type="submission" date="2016-10" db="EMBL/GenBank/DDBJ databases">
        <authorList>
            <person name="Varghese N."/>
            <person name="Submissions S."/>
        </authorList>
    </citation>
    <scope>NUCLEOTIDE SEQUENCE [LARGE SCALE GENOMIC DNA]</scope>
    <source>
        <strain evidence="3">DSM 26894</strain>
    </source>
</reference>
<feature type="chain" id="PRO_5011625072" description="Peptide-binding protein" evidence="1">
    <location>
        <begin position="19"/>
        <end position="201"/>
    </location>
</feature>
<dbReference type="RefSeq" id="WP_176806585.1">
    <property type="nucleotide sequence ID" value="NZ_FNCL01000004.1"/>
</dbReference>
<evidence type="ECO:0008006" key="4">
    <source>
        <dbReference type="Google" id="ProtNLM"/>
    </source>
</evidence>
<keyword evidence="3" id="KW-1185">Reference proteome</keyword>
<dbReference type="STRING" id="311180.SAMN04488050_104145"/>
<dbReference type="EMBL" id="FOZW01000004">
    <property type="protein sequence ID" value="SFS72443.1"/>
    <property type="molecule type" value="Genomic_DNA"/>
</dbReference>
<gene>
    <name evidence="2" type="ORF">SAMN04488050_104145</name>
</gene>